<evidence type="ECO:0000256" key="1">
    <source>
        <dbReference type="SAM" id="MobiDB-lite"/>
    </source>
</evidence>
<evidence type="ECO:0000313" key="3">
    <source>
        <dbReference type="Proteomes" id="UP001054945"/>
    </source>
</evidence>
<feature type="region of interest" description="Disordered" evidence="1">
    <location>
        <begin position="1"/>
        <end position="101"/>
    </location>
</feature>
<dbReference type="AlphaFoldDB" id="A0AAV4MVH4"/>
<protein>
    <submittedName>
        <fullName evidence="2">Uncharacterized protein</fullName>
    </submittedName>
</protein>
<evidence type="ECO:0000313" key="2">
    <source>
        <dbReference type="EMBL" id="GIX76472.1"/>
    </source>
</evidence>
<feature type="compositionally biased region" description="Basic and acidic residues" evidence="1">
    <location>
        <begin position="29"/>
        <end position="43"/>
    </location>
</feature>
<organism evidence="2 3">
    <name type="scientific">Caerostris extrusa</name>
    <name type="common">Bark spider</name>
    <name type="synonym">Caerostris bankana</name>
    <dbReference type="NCBI Taxonomy" id="172846"/>
    <lineage>
        <taxon>Eukaryota</taxon>
        <taxon>Metazoa</taxon>
        <taxon>Ecdysozoa</taxon>
        <taxon>Arthropoda</taxon>
        <taxon>Chelicerata</taxon>
        <taxon>Arachnida</taxon>
        <taxon>Araneae</taxon>
        <taxon>Araneomorphae</taxon>
        <taxon>Entelegynae</taxon>
        <taxon>Araneoidea</taxon>
        <taxon>Araneidae</taxon>
        <taxon>Caerostris</taxon>
    </lineage>
</organism>
<proteinExistence type="predicted"/>
<reference evidence="2 3" key="1">
    <citation type="submission" date="2021-06" db="EMBL/GenBank/DDBJ databases">
        <title>Caerostris extrusa draft genome.</title>
        <authorList>
            <person name="Kono N."/>
            <person name="Arakawa K."/>
        </authorList>
    </citation>
    <scope>NUCLEOTIDE SEQUENCE [LARGE SCALE GENOMIC DNA]</scope>
</reference>
<sequence length="174" mass="19052">MSDRNYVVTDSVDSTRDIQPESPPPTPPPKRDVSIPSADKRQSPDSGTSSRHHSQPSSSSEKGTEEPESEGSNTELLPPIQDLIEHSKSESEAAAAETQVHLSRVRQRITELLDDAFAMAGGRRLYGSLRSKKIEPTTEVFPRFGSFRSQSAAGGEFALSKHPGGISIERRTYF</sequence>
<dbReference type="EMBL" id="BPLR01002665">
    <property type="protein sequence ID" value="GIX76472.1"/>
    <property type="molecule type" value="Genomic_DNA"/>
</dbReference>
<name>A0AAV4MVH4_CAEEX</name>
<dbReference type="Proteomes" id="UP001054945">
    <property type="component" value="Unassembled WGS sequence"/>
</dbReference>
<keyword evidence="3" id="KW-1185">Reference proteome</keyword>
<comment type="caution">
    <text evidence="2">The sequence shown here is derived from an EMBL/GenBank/DDBJ whole genome shotgun (WGS) entry which is preliminary data.</text>
</comment>
<gene>
    <name evidence="2" type="primary">X975_17817</name>
    <name evidence="2" type="ORF">CEXT_607821</name>
</gene>
<accession>A0AAV4MVH4</accession>